<dbReference type="NCBIfam" id="TIGR01467">
    <property type="entry name" value="cobI_cbiL"/>
    <property type="match status" value="1"/>
</dbReference>
<dbReference type="PANTHER" id="PTHR43467">
    <property type="entry name" value="COBALT-PRECORRIN-2 C(20)-METHYLTRANSFERASE"/>
    <property type="match status" value="1"/>
</dbReference>
<dbReference type="AlphaFoldDB" id="P73644"/>
<dbReference type="Gene3D" id="3.40.1010.10">
    <property type="entry name" value="Cobalt-precorrin-4 Transmethylase, Domain 1"/>
    <property type="match status" value="1"/>
</dbReference>
<evidence type="ECO:0000256" key="7">
    <source>
        <dbReference type="PIRNR" id="PIRNR036427"/>
    </source>
</evidence>
<evidence type="ECO:0000313" key="10">
    <source>
        <dbReference type="Proteomes" id="UP000001425"/>
    </source>
</evidence>
<dbReference type="PIR" id="S77131">
    <property type="entry name" value="S77131"/>
</dbReference>
<dbReference type="eggNOG" id="COG2243">
    <property type="taxonomic scope" value="Bacteria"/>
</dbReference>
<dbReference type="InterPro" id="IPR006364">
    <property type="entry name" value="CobI/CbiL/CobIJ_dom"/>
</dbReference>
<comment type="pathway">
    <text evidence="1">Cofactor biosynthesis; adenosylcobalamin biosynthesis.</text>
</comment>
<evidence type="ECO:0000256" key="5">
    <source>
        <dbReference type="ARBA" id="ARBA00022679"/>
    </source>
</evidence>
<dbReference type="InterPro" id="IPR035996">
    <property type="entry name" value="4pyrrol_Methylase_sf"/>
</dbReference>
<reference evidence="9 10" key="2">
    <citation type="journal article" date="1996" name="DNA Res.">
        <title>Sequence analysis of the genome of the unicellular cyanobacterium Synechocystis sp. strain PCC6803. II. Sequence determination of the entire genome and assignment of potential protein-coding regions.</title>
        <authorList>
            <person name="Kaneko T."/>
            <person name="Sato S."/>
            <person name="Kotani H."/>
            <person name="Tanaka A."/>
            <person name="Asamizu E."/>
            <person name="Nakamura Y."/>
            <person name="Miyajima N."/>
            <person name="Hirosawa M."/>
            <person name="Sugiura M."/>
            <person name="Sasamoto S."/>
            <person name="Kimura T."/>
            <person name="Hosouchi T."/>
            <person name="Matsuno A."/>
            <person name="Muraki A."/>
            <person name="Nakazaki N."/>
            <person name="Naruo K."/>
            <person name="Okumura S."/>
            <person name="Shimpo S."/>
            <person name="Takeuchi C."/>
            <person name="Wada T."/>
            <person name="Watanabe A."/>
            <person name="Yamada M."/>
            <person name="Yasuda M."/>
            <person name="Tabata S."/>
        </authorList>
    </citation>
    <scope>NUCLEOTIDE SEQUENCE [LARGE SCALE GENOMIC DNA]</scope>
    <source>
        <strain evidence="10">ATCC 27184 / PCC 6803 / Kazusa</strain>
    </source>
</reference>
<comment type="similarity">
    <text evidence="2 7">Belongs to the precorrin methyltransferase family.</text>
</comment>
<dbReference type="KEGG" id="syn:slr1879"/>
<dbReference type="InterPro" id="IPR014777">
    <property type="entry name" value="4pyrrole_Mease_sub1"/>
</dbReference>
<dbReference type="Gene3D" id="3.30.950.10">
    <property type="entry name" value="Methyltransferase, Cobalt-precorrin-4 Transmethylase, Domain 2"/>
    <property type="match status" value="1"/>
</dbReference>
<dbReference type="GO" id="GO:0032259">
    <property type="term" value="P:methylation"/>
    <property type="evidence" value="ECO:0007669"/>
    <property type="project" value="UniProtKB-KW"/>
</dbReference>
<keyword evidence="4 9" id="KW-0489">Methyltransferase</keyword>
<evidence type="ECO:0000256" key="2">
    <source>
        <dbReference type="ARBA" id="ARBA00005879"/>
    </source>
</evidence>
<dbReference type="InterPro" id="IPR014776">
    <property type="entry name" value="4pyrrole_Mease_sub2"/>
</dbReference>
<accession>P73644</accession>
<evidence type="ECO:0000256" key="1">
    <source>
        <dbReference type="ARBA" id="ARBA00004953"/>
    </source>
</evidence>
<dbReference type="PIRSF" id="PIRSF036427">
    <property type="entry name" value="Precrrn-2_mtase"/>
    <property type="match status" value="1"/>
</dbReference>
<keyword evidence="5" id="KW-0808">Transferase</keyword>
<dbReference type="NCBIfam" id="NF004614">
    <property type="entry name" value="PRK05948.1"/>
    <property type="match status" value="1"/>
</dbReference>
<dbReference type="IntAct" id="P73644">
    <property type="interactions" value="1"/>
</dbReference>
<evidence type="ECO:0000256" key="4">
    <source>
        <dbReference type="ARBA" id="ARBA00022603"/>
    </source>
</evidence>
<dbReference type="PANTHER" id="PTHR43467:SF2">
    <property type="entry name" value="COBALT-PRECORRIN-2 C(20)-METHYLTRANSFERASE"/>
    <property type="match status" value="1"/>
</dbReference>
<name>P73644_SYNY3</name>
<keyword evidence="6" id="KW-0949">S-adenosyl-L-methionine</keyword>
<organism evidence="9 10">
    <name type="scientific">Synechocystis sp. (strain ATCC 27184 / PCC 6803 / Kazusa)</name>
    <dbReference type="NCBI Taxonomy" id="1111708"/>
    <lineage>
        <taxon>Bacteria</taxon>
        <taxon>Bacillati</taxon>
        <taxon>Cyanobacteriota</taxon>
        <taxon>Cyanophyceae</taxon>
        <taxon>Synechococcales</taxon>
        <taxon>Merismopediaceae</taxon>
        <taxon>Synechocystis</taxon>
    </lineage>
</organism>
<dbReference type="PaxDb" id="1148-1652770"/>
<evidence type="ECO:0000256" key="6">
    <source>
        <dbReference type="ARBA" id="ARBA00022691"/>
    </source>
</evidence>
<dbReference type="UniPathway" id="UPA00148"/>
<gene>
    <name evidence="9" type="primary">cbiL</name>
</gene>
<dbReference type="Proteomes" id="UP000001425">
    <property type="component" value="Chromosome"/>
</dbReference>
<evidence type="ECO:0000313" key="9">
    <source>
        <dbReference type="EMBL" id="BAA17689.1"/>
    </source>
</evidence>
<evidence type="ECO:0000256" key="3">
    <source>
        <dbReference type="ARBA" id="ARBA00022573"/>
    </source>
</evidence>
<feature type="domain" description="Tetrapyrrole methylase" evidence="8">
    <location>
        <begin position="6"/>
        <end position="214"/>
    </location>
</feature>
<dbReference type="EnsemblBacteria" id="BAA17689">
    <property type="protein sequence ID" value="BAA17689"/>
    <property type="gene ID" value="BAA17689"/>
</dbReference>
<dbReference type="InterPro" id="IPR000878">
    <property type="entry name" value="4pyrrol_Mease"/>
</dbReference>
<dbReference type="Pfam" id="PF00590">
    <property type="entry name" value="TP_methylase"/>
    <property type="match status" value="1"/>
</dbReference>
<sequence length="242" mass="26971">MTFGILHGVSVGPGDPELITLKGLKILQSCPVVAFPAGLQGRSGVAEQIINSYLKPEQIRLSLKFPYVQKEEILEQAWQEAAAEVWPYLEKGMDVAFACEGDISFYSTFTYLAQTLKSNHPQLGINYIAGVSSPFAGASTLGLPLTCQEEKLAILPALYCPEELEKALDWAEVVVLMKVRLVYGQVWKILAKRGLLDQAWLLEKISTAEEKIYHPLSHYPQLSLSYFSLMLIKQNQNKIGRI</sequence>
<dbReference type="GO" id="GO:0030788">
    <property type="term" value="F:precorrin-2 C20-methyltransferase activity"/>
    <property type="evidence" value="ECO:0007669"/>
    <property type="project" value="InterPro"/>
</dbReference>
<dbReference type="InterPro" id="IPR012382">
    <property type="entry name" value="CobI/CbiL"/>
</dbReference>
<dbReference type="CDD" id="cd11645">
    <property type="entry name" value="Precorrin_2_C20_MT"/>
    <property type="match status" value="1"/>
</dbReference>
<dbReference type="STRING" id="1148.gene:10498556"/>
<dbReference type="EMBL" id="BA000022">
    <property type="protein sequence ID" value="BAA17689.1"/>
    <property type="molecule type" value="Genomic_DNA"/>
</dbReference>
<protein>
    <submittedName>
        <fullName evidence="9">S-adenosyl-methionine: precorrin-2 methyltransferase</fullName>
    </submittedName>
</protein>
<proteinExistence type="inferred from homology"/>
<reference evidence="9 10" key="1">
    <citation type="journal article" date="1995" name="DNA Res.">
        <title>Sequence analysis of the genome of the unicellular cyanobacterium Synechocystis sp. strain PCC6803. I. Sequence features in the 1 Mb region from map positions 64% to 92% of the genome.</title>
        <authorList>
            <person name="Kaneko T."/>
            <person name="Tanaka A."/>
            <person name="Sato S."/>
            <person name="Kotani H."/>
            <person name="Sazuka T."/>
            <person name="Miyajima N."/>
            <person name="Sugiura M."/>
            <person name="Tabata S."/>
        </authorList>
    </citation>
    <scope>NUCLEOTIDE SEQUENCE [LARGE SCALE GENOMIC DNA]</scope>
    <source>
        <strain evidence="10">ATCC 27184 / PCC 6803 / Kazusa</strain>
    </source>
</reference>
<keyword evidence="3" id="KW-0169">Cobalamin biosynthesis</keyword>
<evidence type="ECO:0000259" key="8">
    <source>
        <dbReference type="Pfam" id="PF00590"/>
    </source>
</evidence>
<dbReference type="PhylomeDB" id="P73644"/>
<keyword evidence="10" id="KW-1185">Reference proteome</keyword>
<dbReference type="InParanoid" id="P73644"/>
<dbReference type="GO" id="GO:0009236">
    <property type="term" value="P:cobalamin biosynthetic process"/>
    <property type="evidence" value="ECO:0007669"/>
    <property type="project" value="UniProtKB-UniRule"/>
</dbReference>
<dbReference type="SUPFAM" id="SSF53790">
    <property type="entry name" value="Tetrapyrrole methylase"/>
    <property type="match status" value="1"/>
</dbReference>